<evidence type="ECO:0000313" key="1">
    <source>
        <dbReference type="EMBL" id="DAD83741.1"/>
    </source>
</evidence>
<proteinExistence type="predicted"/>
<name>A0A8S5MMZ1_9CAUD</name>
<dbReference type="EMBL" id="BK014941">
    <property type="protein sequence ID" value="DAD83741.1"/>
    <property type="molecule type" value="Genomic_DNA"/>
</dbReference>
<sequence length="110" mass="12466">MDNFDKLLRDMITAAVDERINSVEALEERMVKMHGEYVTTKRAAEIINVDPGTIRAMCRDGRLMATAADGHAPLILVRSMASMVEDKTADQPRVKAARRHKYDDCKYKVQ</sequence>
<protein>
    <submittedName>
        <fullName evidence="1">Regulatory protein</fullName>
    </submittedName>
</protein>
<reference evidence="1" key="1">
    <citation type="journal article" date="2021" name="Proc. Natl. Acad. Sci. U.S.A.">
        <title>A Catalog of Tens of Thousands of Viruses from Human Metagenomes Reveals Hidden Associations with Chronic Diseases.</title>
        <authorList>
            <person name="Tisza M.J."/>
            <person name="Buck C.B."/>
        </authorList>
    </citation>
    <scope>NUCLEOTIDE SEQUENCE</scope>
    <source>
        <strain evidence="1">CtI7W9</strain>
    </source>
</reference>
<accession>A0A8S5MMZ1</accession>
<organism evidence="1">
    <name type="scientific">Myoviridae sp. ctI7W9</name>
    <dbReference type="NCBI Taxonomy" id="2826636"/>
    <lineage>
        <taxon>Viruses</taxon>
        <taxon>Duplodnaviria</taxon>
        <taxon>Heunggongvirae</taxon>
        <taxon>Uroviricota</taxon>
        <taxon>Caudoviricetes</taxon>
    </lineage>
</organism>